<dbReference type="RefSeq" id="WP_132693913.1">
    <property type="nucleotide sequence ID" value="NZ_SLVM01000005.1"/>
</dbReference>
<accession>A0A4R1YY23</accession>
<keyword evidence="2" id="KW-1185">Reference proteome</keyword>
<dbReference type="Proteomes" id="UP000295277">
    <property type="component" value="Unassembled WGS sequence"/>
</dbReference>
<protein>
    <submittedName>
        <fullName evidence="1">Uncharacterized protein</fullName>
    </submittedName>
</protein>
<sequence>MTRALPSVARPTAGRNAARVDPFRAALDPRLADFYRTSAASNVPRGLAILAQDAQQSAAVAVQARLQRAADAQGGAPFQRQAVMTPEMWHSLSSRAGRKRSDALLRIDVALMEYHGTIDKDVQTQKTAAEALRTAIEDWIRDKGYKARDGAAVIDSSRAKAVEELKDQLGKKIEKLDRTLSKGKSRGSRTTFTYDVYTRVRGRVQRILAVERPSM</sequence>
<proteinExistence type="predicted"/>
<gene>
    <name evidence="1" type="ORF">EV216_10580</name>
</gene>
<comment type="caution">
    <text evidence="1">The sequence shown here is derived from an EMBL/GenBank/DDBJ whole genome shotgun (WGS) entry which is preliminary data.</text>
</comment>
<organism evidence="1 2">
    <name type="scientific">Rhodovulum steppense</name>
    <dbReference type="NCBI Taxonomy" id="540251"/>
    <lineage>
        <taxon>Bacteria</taxon>
        <taxon>Pseudomonadati</taxon>
        <taxon>Pseudomonadota</taxon>
        <taxon>Alphaproteobacteria</taxon>
        <taxon>Rhodobacterales</taxon>
        <taxon>Paracoccaceae</taxon>
        <taxon>Rhodovulum</taxon>
    </lineage>
</organism>
<evidence type="ECO:0000313" key="1">
    <source>
        <dbReference type="EMBL" id="TCM86115.1"/>
    </source>
</evidence>
<name>A0A4R1YY23_9RHOB</name>
<dbReference type="AlphaFoldDB" id="A0A4R1YY23"/>
<reference evidence="1 2" key="1">
    <citation type="submission" date="2019-03" db="EMBL/GenBank/DDBJ databases">
        <title>Genomic Encyclopedia of Type Strains, Phase IV (KMG-IV): sequencing the most valuable type-strain genomes for metagenomic binning, comparative biology and taxonomic classification.</title>
        <authorList>
            <person name="Goeker M."/>
        </authorList>
    </citation>
    <scope>NUCLEOTIDE SEQUENCE [LARGE SCALE GENOMIC DNA]</scope>
    <source>
        <strain evidence="1 2">DSM 21153</strain>
    </source>
</reference>
<evidence type="ECO:0000313" key="2">
    <source>
        <dbReference type="Proteomes" id="UP000295277"/>
    </source>
</evidence>
<dbReference type="EMBL" id="SLVM01000005">
    <property type="protein sequence ID" value="TCM86115.1"/>
    <property type="molecule type" value="Genomic_DNA"/>
</dbReference>